<dbReference type="Pfam" id="PF03108">
    <property type="entry name" value="DBD_Tnp_Mut"/>
    <property type="match status" value="1"/>
</dbReference>
<protein>
    <recommendedName>
        <fullName evidence="2">Transposase MuDR plant domain-containing protein</fullName>
    </recommendedName>
</protein>
<keyword evidence="4" id="KW-1185">Reference proteome</keyword>
<evidence type="ECO:0000256" key="1">
    <source>
        <dbReference type="SAM" id="MobiDB-lite"/>
    </source>
</evidence>
<feature type="domain" description="Transposase MuDR plant" evidence="2">
    <location>
        <begin position="94"/>
        <end position="152"/>
    </location>
</feature>
<reference evidence="3 4" key="1">
    <citation type="journal article" date="2016" name="Sci. Rep.">
        <title>The Dendrobium catenatum Lindl. genome sequence provides insights into polysaccharide synthase, floral development and adaptive evolution.</title>
        <authorList>
            <person name="Zhang G.Q."/>
            <person name="Xu Q."/>
            <person name="Bian C."/>
            <person name="Tsai W.C."/>
            <person name="Yeh C.M."/>
            <person name="Liu K.W."/>
            <person name="Yoshida K."/>
            <person name="Zhang L.S."/>
            <person name="Chang S.B."/>
            <person name="Chen F."/>
            <person name="Shi Y."/>
            <person name="Su Y.Y."/>
            <person name="Zhang Y.Q."/>
            <person name="Chen L.J."/>
            <person name="Yin Y."/>
            <person name="Lin M."/>
            <person name="Huang H."/>
            <person name="Deng H."/>
            <person name="Wang Z.W."/>
            <person name="Zhu S.L."/>
            <person name="Zhao X."/>
            <person name="Deng C."/>
            <person name="Niu S.C."/>
            <person name="Huang J."/>
            <person name="Wang M."/>
            <person name="Liu G.H."/>
            <person name="Yang H.J."/>
            <person name="Xiao X.J."/>
            <person name="Hsiao Y.Y."/>
            <person name="Wu W.L."/>
            <person name="Chen Y.Y."/>
            <person name="Mitsuda N."/>
            <person name="Ohme-Takagi M."/>
            <person name="Luo Y.B."/>
            <person name="Van de Peer Y."/>
            <person name="Liu Z.J."/>
        </authorList>
    </citation>
    <scope>NUCLEOTIDE SEQUENCE [LARGE SCALE GENOMIC DNA]</scope>
    <source>
        <tissue evidence="3">The whole plant</tissue>
    </source>
</reference>
<dbReference type="AlphaFoldDB" id="A0A2I0WPU6"/>
<gene>
    <name evidence="3" type="ORF">MA16_Dca013476</name>
</gene>
<dbReference type="Proteomes" id="UP000233837">
    <property type="component" value="Unassembled WGS sequence"/>
</dbReference>
<dbReference type="InterPro" id="IPR004332">
    <property type="entry name" value="Transposase_MuDR"/>
</dbReference>
<reference evidence="3 4" key="2">
    <citation type="journal article" date="2017" name="Nature">
        <title>The Apostasia genome and the evolution of orchids.</title>
        <authorList>
            <person name="Zhang G.Q."/>
            <person name="Liu K.W."/>
            <person name="Li Z."/>
            <person name="Lohaus R."/>
            <person name="Hsiao Y.Y."/>
            <person name="Niu S.C."/>
            <person name="Wang J.Y."/>
            <person name="Lin Y.C."/>
            <person name="Xu Q."/>
            <person name="Chen L.J."/>
            <person name="Yoshida K."/>
            <person name="Fujiwara S."/>
            <person name="Wang Z.W."/>
            <person name="Zhang Y.Q."/>
            <person name="Mitsuda N."/>
            <person name="Wang M."/>
            <person name="Liu G.H."/>
            <person name="Pecoraro L."/>
            <person name="Huang H.X."/>
            <person name="Xiao X.J."/>
            <person name="Lin M."/>
            <person name="Wu X.Y."/>
            <person name="Wu W.L."/>
            <person name="Chen Y.Y."/>
            <person name="Chang S.B."/>
            <person name="Sakamoto S."/>
            <person name="Ohme-Takagi M."/>
            <person name="Yagi M."/>
            <person name="Zeng S.J."/>
            <person name="Shen C.Y."/>
            <person name="Yeh C.M."/>
            <person name="Luo Y.B."/>
            <person name="Tsai W.C."/>
            <person name="Van de Peer Y."/>
            <person name="Liu Z.J."/>
        </authorList>
    </citation>
    <scope>NUCLEOTIDE SEQUENCE [LARGE SCALE GENOMIC DNA]</scope>
    <source>
        <tissue evidence="3">The whole plant</tissue>
    </source>
</reference>
<name>A0A2I0WPU6_9ASPA</name>
<proteinExistence type="predicted"/>
<sequence length="165" mass="18553">MSSGSSEQCSDDDGADLLPVGNDGDTVDNEEVRNIIQDYCSRSVGSTDTMVANNDYAETCRTTEEWDQEVDIDCDYDAVIIEDEFSIPNDLIEGMCFTRKTDMQFALQGWAIKNNVQYIVIASNTKKFTIVCAKYDCPVYPCLWRFHAAQSKRLGGIWKISSIKN</sequence>
<feature type="region of interest" description="Disordered" evidence="1">
    <location>
        <begin position="1"/>
        <end position="27"/>
    </location>
</feature>
<dbReference type="EMBL" id="KZ502490">
    <property type="protein sequence ID" value="PKU77684.1"/>
    <property type="molecule type" value="Genomic_DNA"/>
</dbReference>
<evidence type="ECO:0000313" key="3">
    <source>
        <dbReference type="EMBL" id="PKU77684.1"/>
    </source>
</evidence>
<evidence type="ECO:0000313" key="4">
    <source>
        <dbReference type="Proteomes" id="UP000233837"/>
    </source>
</evidence>
<accession>A0A2I0WPU6</accession>
<evidence type="ECO:0000259" key="2">
    <source>
        <dbReference type="Pfam" id="PF03108"/>
    </source>
</evidence>
<organism evidence="3 4">
    <name type="scientific">Dendrobium catenatum</name>
    <dbReference type="NCBI Taxonomy" id="906689"/>
    <lineage>
        <taxon>Eukaryota</taxon>
        <taxon>Viridiplantae</taxon>
        <taxon>Streptophyta</taxon>
        <taxon>Embryophyta</taxon>
        <taxon>Tracheophyta</taxon>
        <taxon>Spermatophyta</taxon>
        <taxon>Magnoliopsida</taxon>
        <taxon>Liliopsida</taxon>
        <taxon>Asparagales</taxon>
        <taxon>Orchidaceae</taxon>
        <taxon>Epidendroideae</taxon>
        <taxon>Malaxideae</taxon>
        <taxon>Dendrobiinae</taxon>
        <taxon>Dendrobium</taxon>
    </lineage>
</organism>